<evidence type="ECO:0000256" key="4">
    <source>
        <dbReference type="ARBA" id="ARBA00022729"/>
    </source>
</evidence>
<dbReference type="InterPro" id="IPR032675">
    <property type="entry name" value="LRR_dom_sf"/>
</dbReference>
<dbReference type="Proteomes" id="UP000886520">
    <property type="component" value="Chromosome 22"/>
</dbReference>
<evidence type="ECO:0000256" key="3">
    <source>
        <dbReference type="ARBA" id="ARBA00022692"/>
    </source>
</evidence>
<feature type="region of interest" description="Disordered" evidence="11">
    <location>
        <begin position="1"/>
        <end position="32"/>
    </location>
</feature>
<evidence type="ECO:0000256" key="12">
    <source>
        <dbReference type="SAM" id="Phobius"/>
    </source>
</evidence>
<dbReference type="SUPFAM" id="SSF56112">
    <property type="entry name" value="Protein kinase-like (PK-like)"/>
    <property type="match status" value="1"/>
</dbReference>
<keyword evidence="2" id="KW-0433">Leucine-rich repeat</keyword>
<comment type="subcellular location">
    <subcellularLocation>
        <location evidence="1">Membrane</location>
    </subcellularLocation>
</comment>
<dbReference type="Gene3D" id="3.30.200.20">
    <property type="entry name" value="Phosphorylase Kinase, domain 1"/>
    <property type="match status" value="1"/>
</dbReference>
<evidence type="ECO:0000256" key="2">
    <source>
        <dbReference type="ARBA" id="ARBA00022614"/>
    </source>
</evidence>
<keyword evidence="5" id="KW-0677">Repeat</keyword>
<evidence type="ECO:0000256" key="6">
    <source>
        <dbReference type="ARBA" id="ARBA00022741"/>
    </source>
</evidence>
<gene>
    <name evidence="14" type="ORF">GOP47_0022572</name>
</gene>
<keyword evidence="10" id="KW-0325">Glycoprotein</keyword>
<dbReference type="PANTHER" id="PTHR48007:SF4">
    <property type="entry name" value="LEUCINE-RICH REPEAT RECEPTOR-LIKE PROTEIN KINASE PXC1"/>
    <property type="match status" value="1"/>
</dbReference>
<dbReference type="GO" id="GO:0005524">
    <property type="term" value="F:ATP binding"/>
    <property type="evidence" value="ECO:0007669"/>
    <property type="project" value="UniProtKB-KW"/>
</dbReference>
<dbReference type="PANTHER" id="PTHR48007">
    <property type="entry name" value="LEUCINE-RICH REPEAT RECEPTOR-LIKE PROTEIN KINASE PXC1"/>
    <property type="match status" value="1"/>
</dbReference>
<dbReference type="Gene3D" id="3.80.10.10">
    <property type="entry name" value="Ribonuclease Inhibitor"/>
    <property type="match status" value="1"/>
</dbReference>
<evidence type="ECO:0000313" key="15">
    <source>
        <dbReference type="Proteomes" id="UP000886520"/>
    </source>
</evidence>
<keyword evidence="3 12" id="KW-0812">Transmembrane</keyword>
<keyword evidence="8 12" id="KW-1133">Transmembrane helix</keyword>
<feature type="transmembrane region" description="Helical" evidence="12">
    <location>
        <begin position="270"/>
        <end position="293"/>
    </location>
</feature>
<dbReference type="Pfam" id="PF07714">
    <property type="entry name" value="PK_Tyr_Ser-Thr"/>
    <property type="match status" value="1"/>
</dbReference>
<evidence type="ECO:0000256" key="5">
    <source>
        <dbReference type="ARBA" id="ARBA00022737"/>
    </source>
</evidence>
<dbReference type="InterPro" id="IPR001611">
    <property type="entry name" value="Leu-rich_rpt"/>
</dbReference>
<dbReference type="InterPro" id="IPR046959">
    <property type="entry name" value="PRK1-6/SRF4-like"/>
</dbReference>
<evidence type="ECO:0000256" key="10">
    <source>
        <dbReference type="ARBA" id="ARBA00023180"/>
    </source>
</evidence>
<evidence type="ECO:0000256" key="11">
    <source>
        <dbReference type="SAM" id="MobiDB-lite"/>
    </source>
</evidence>
<dbReference type="Pfam" id="PF00560">
    <property type="entry name" value="LRR_1"/>
    <property type="match status" value="2"/>
</dbReference>
<name>A0A9D4Z4D9_ADICA</name>
<dbReference type="FunFam" id="3.80.10.10:FF:000041">
    <property type="entry name" value="LRR receptor-like serine/threonine-protein kinase ERECTA"/>
    <property type="match status" value="1"/>
</dbReference>
<proteinExistence type="predicted"/>
<feature type="compositionally biased region" description="Polar residues" evidence="11">
    <location>
        <begin position="1"/>
        <end position="11"/>
    </location>
</feature>
<dbReference type="PROSITE" id="PS50011">
    <property type="entry name" value="PROTEIN_KINASE_DOM"/>
    <property type="match status" value="1"/>
</dbReference>
<dbReference type="SUPFAM" id="SSF52058">
    <property type="entry name" value="L domain-like"/>
    <property type="match status" value="1"/>
</dbReference>
<dbReference type="FunFam" id="3.30.200.20:FF:000307">
    <property type="entry name" value="pollen receptor-like kinase 1"/>
    <property type="match status" value="1"/>
</dbReference>
<evidence type="ECO:0000256" key="7">
    <source>
        <dbReference type="ARBA" id="ARBA00022840"/>
    </source>
</evidence>
<sequence>MLRPSSATMQWAMNPPWDRSKGARLHHHSSDAERRQRRDHMCHLSLVGSTLWVLLLSCFWSEVHGDLAADANGLTIFRQAVDKLNRLPWNASDVCAWPGAIPTGSLGQLTELRVLNLRSNNLSGSLPADLENCGFLRSIYLQNNTFSGLLPSNFSSWPNLNRFDVSFNNFSGEVSPSLADAGQLINLFLQNNSLTGSLPPLNMSSLTNFNASNNNFTGEIPRTAAYSKFDQSSFLGNNLCGSPLEDCALVPAPLILSPPSGHKRKLSGGAIAGIVIGSVALLLLVCLLCCLSYKKTKSRGSNKQVNLYEARSVEGNSNGDRVVVPKGEMGSSGAAVPAASTEPERSRLVFFEGNKYGFDLEDLLRASAEVLGKGSVGTSYKAVLESGIFVAVKRLKDVSIEKKDFDLKMQFFGKLKHENLVPVIAYYYSREEKLLVSMYMTNGSLSALLHGNKEANSTPLDWDTRVRIALGAALGILHLHDKDFTHGNIKSSNVLLTSNYTGCVSDYGLTQLVSATSAANRMVGYRAPEITDIRKPTLKTDVYSFGVLLLELLTGRPPMQSSMSGEGRDLPLWVQSVPRDEEDWYSKVFDPQLTRFEGVEDEVERVLDIALECVKQSPDQRPTMREVVEKLEKFKQHNGHD</sequence>
<feature type="domain" description="Protein kinase" evidence="13">
    <location>
        <begin position="365"/>
        <end position="641"/>
    </location>
</feature>
<evidence type="ECO:0000259" key="13">
    <source>
        <dbReference type="PROSITE" id="PS50011"/>
    </source>
</evidence>
<dbReference type="InterPro" id="IPR000719">
    <property type="entry name" value="Prot_kinase_dom"/>
</dbReference>
<keyword evidence="7" id="KW-0067">ATP-binding</keyword>
<comment type="caution">
    <text evidence="14">The sequence shown here is derived from an EMBL/GenBank/DDBJ whole genome shotgun (WGS) entry which is preliminary data.</text>
</comment>
<dbReference type="GO" id="GO:0004672">
    <property type="term" value="F:protein kinase activity"/>
    <property type="evidence" value="ECO:0007669"/>
    <property type="project" value="InterPro"/>
</dbReference>
<dbReference type="InterPro" id="IPR001245">
    <property type="entry name" value="Ser-Thr/Tyr_kinase_cat_dom"/>
</dbReference>
<keyword evidence="15" id="KW-1185">Reference proteome</keyword>
<dbReference type="InterPro" id="IPR011009">
    <property type="entry name" value="Kinase-like_dom_sf"/>
</dbReference>
<keyword evidence="6" id="KW-0547">Nucleotide-binding</keyword>
<protein>
    <recommendedName>
        <fullName evidence="13">Protein kinase domain-containing protein</fullName>
    </recommendedName>
</protein>
<dbReference type="Gene3D" id="1.10.510.10">
    <property type="entry name" value="Transferase(Phosphotransferase) domain 1"/>
    <property type="match status" value="1"/>
</dbReference>
<dbReference type="EMBL" id="JABFUD020000022">
    <property type="protein sequence ID" value="KAI5062033.1"/>
    <property type="molecule type" value="Genomic_DNA"/>
</dbReference>
<dbReference type="FunFam" id="1.10.510.10:FF:000095">
    <property type="entry name" value="protein STRUBBELIG-RECEPTOR FAMILY 8"/>
    <property type="match status" value="1"/>
</dbReference>
<evidence type="ECO:0000256" key="9">
    <source>
        <dbReference type="ARBA" id="ARBA00023136"/>
    </source>
</evidence>
<accession>A0A9D4Z4D9</accession>
<evidence type="ECO:0000313" key="14">
    <source>
        <dbReference type="EMBL" id="KAI5062033.1"/>
    </source>
</evidence>
<evidence type="ECO:0000256" key="8">
    <source>
        <dbReference type="ARBA" id="ARBA00022989"/>
    </source>
</evidence>
<evidence type="ECO:0000256" key="1">
    <source>
        <dbReference type="ARBA" id="ARBA00004370"/>
    </source>
</evidence>
<keyword evidence="9 12" id="KW-0472">Membrane</keyword>
<keyword evidence="4" id="KW-0732">Signal</keyword>
<dbReference type="OrthoDB" id="4062651at2759"/>
<dbReference type="GO" id="GO:0016020">
    <property type="term" value="C:membrane"/>
    <property type="evidence" value="ECO:0007669"/>
    <property type="project" value="UniProtKB-SubCell"/>
</dbReference>
<organism evidence="14 15">
    <name type="scientific">Adiantum capillus-veneris</name>
    <name type="common">Maidenhair fern</name>
    <dbReference type="NCBI Taxonomy" id="13818"/>
    <lineage>
        <taxon>Eukaryota</taxon>
        <taxon>Viridiplantae</taxon>
        <taxon>Streptophyta</taxon>
        <taxon>Embryophyta</taxon>
        <taxon>Tracheophyta</taxon>
        <taxon>Polypodiopsida</taxon>
        <taxon>Polypodiidae</taxon>
        <taxon>Polypodiales</taxon>
        <taxon>Pteridineae</taxon>
        <taxon>Pteridaceae</taxon>
        <taxon>Vittarioideae</taxon>
        <taxon>Adiantum</taxon>
    </lineage>
</organism>
<dbReference type="AlphaFoldDB" id="A0A9D4Z4D9"/>
<reference evidence="14" key="1">
    <citation type="submission" date="2021-01" db="EMBL/GenBank/DDBJ databases">
        <title>Adiantum capillus-veneris genome.</title>
        <authorList>
            <person name="Fang Y."/>
            <person name="Liao Q."/>
        </authorList>
    </citation>
    <scope>NUCLEOTIDE SEQUENCE</scope>
    <source>
        <strain evidence="14">H3</strain>
        <tissue evidence="14">Leaf</tissue>
    </source>
</reference>